<feature type="coiled-coil region" evidence="1">
    <location>
        <begin position="175"/>
        <end position="231"/>
    </location>
</feature>
<keyword evidence="4" id="KW-1185">Reference proteome</keyword>
<gene>
    <name evidence="3" type="ORF">N8I74_06725</name>
</gene>
<name>A0ABY6DQQ6_9NEIS</name>
<keyword evidence="2" id="KW-1133">Transmembrane helix</keyword>
<organism evidence="3 4">
    <name type="scientific">Chitiniphilus purpureus</name>
    <dbReference type="NCBI Taxonomy" id="2981137"/>
    <lineage>
        <taxon>Bacteria</taxon>
        <taxon>Pseudomonadati</taxon>
        <taxon>Pseudomonadota</taxon>
        <taxon>Betaproteobacteria</taxon>
        <taxon>Neisseriales</taxon>
        <taxon>Chitinibacteraceae</taxon>
        <taxon>Chitiniphilus</taxon>
    </lineage>
</organism>
<proteinExistence type="predicted"/>
<evidence type="ECO:0000313" key="3">
    <source>
        <dbReference type="EMBL" id="UXY16710.1"/>
    </source>
</evidence>
<reference evidence="3" key="1">
    <citation type="submission" date="2022-10" db="EMBL/GenBank/DDBJ databases">
        <title>Chitiniphilus purpureus sp. nov., a novel chitin-degrading bacterium isolated from crawfish pond sediment.</title>
        <authorList>
            <person name="Li K."/>
        </authorList>
    </citation>
    <scope>NUCLEOTIDE SEQUENCE</scope>
    <source>
        <strain evidence="3">CD1</strain>
    </source>
</reference>
<dbReference type="EMBL" id="CP106753">
    <property type="protein sequence ID" value="UXY16710.1"/>
    <property type="molecule type" value="Genomic_DNA"/>
</dbReference>
<dbReference type="Proteomes" id="UP001061302">
    <property type="component" value="Chromosome"/>
</dbReference>
<evidence type="ECO:0000313" key="4">
    <source>
        <dbReference type="Proteomes" id="UP001061302"/>
    </source>
</evidence>
<accession>A0ABY6DQQ6</accession>
<keyword evidence="2" id="KW-0472">Membrane</keyword>
<evidence type="ECO:0000256" key="1">
    <source>
        <dbReference type="SAM" id="Coils"/>
    </source>
</evidence>
<dbReference type="RefSeq" id="WP_263126095.1">
    <property type="nucleotide sequence ID" value="NZ_CP106753.1"/>
</dbReference>
<keyword evidence="2" id="KW-0812">Transmembrane</keyword>
<feature type="transmembrane region" description="Helical" evidence="2">
    <location>
        <begin position="250"/>
        <end position="268"/>
    </location>
</feature>
<protein>
    <submittedName>
        <fullName evidence="3">Uncharacterized protein</fullName>
    </submittedName>
</protein>
<sequence>MTQPQHHIAGDVGVVAHGSVTIHGGLQMSAAANQDQGDALIGAQRARLHALVAEIQALRGTSSEEDAQAAWQVMHRATGRKLADMTQALFAAGEAALLAEIEALTGERRRQSLLRLILTRTSEDAGLKQSAAGYALRHYGTGYFKDLDFAQLQGVLTHLDALAQAPVTPDVCNACASHQERVTQLQRDNKALRAAARSIQDKRDREHEATATRLGEERDQLKAALATARQRETDLQLAHAAHLETVRGRWMVVAAMAGFGGVLIGAWWL</sequence>
<keyword evidence="1" id="KW-0175">Coiled coil</keyword>
<evidence type="ECO:0000256" key="2">
    <source>
        <dbReference type="SAM" id="Phobius"/>
    </source>
</evidence>